<dbReference type="EMBL" id="JAOVZV010000021">
    <property type="protein sequence ID" value="MCX8534120.1"/>
    <property type="molecule type" value="Genomic_DNA"/>
</dbReference>
<gene>
    <name evidence="1" type="ORF">OEA66_17365</name>
</gene>
<reference evidence="1" key="1">
    <citation type="submission" date="2022-10" db="EMBL/GenBank/DDBJ databases">
        <title>Chryseobacterium sp. nov., a novel bacterial species.</title>
        <authorList>
            <person name="Cao Y."/>
        </authorList>
    </citation>
    <scope>NUCLEOTIDE SEQUENCE</scope>
    <source>
        <strain evidence="1">KC 927</strain>
    </source>
</reference>
<dbReference type="RefSeq" id="WP_267282574.1">
    <property type="nucleotide sequence ID" value="NZ_JAOVZV010000021.1"/>
</dbReference>
<dbReference type="Proteomes" id="UP001070176">
    <property type="component" value="Unassembled WGS sequence"/>
</dbReference>
<organism evidence="1 2">
    <name type="scientific">Chryseobacterium luquanense</name>
    <dbReference type="NCBI Taxonomy" id="2983766"/>
    <lineage>
        <taxon>Bacteria</taxon>
        <taxon>Pseudomonadati</taxon>
        <taxon>Bacteroidota</taxon>
        <taxon>Flavobacteriia</taxon>
        <taxon>Flavobacteriales</taxon>
        <taxon>Weeksellaceae</taxon>
        <taxon>Chryseobacterium group</taxon>
        <taxon>Chryseobacterium</taxon>
    </lineage>
</organism>
<accession>A0ABT3Y7G8</accession>
<keyword evidence="2" id="KW-1185">Reference proteome</keyword>
<comment type="caution">
    <text evidence="1">The sequence shown here is derived from an EMBL/GenBank/DDBJ whole genome shotgun (WGS) entry which is preliminary data.</text>
</comment>
<sequence length="811" mass="92937">MSGGKESVARLGLGKNYSVGSRLSFSPSESSSYYLGFKQRIELFSTEPGSGFYFYFVPLAKSHIKYAYFNDSEATKRYGDIVNLQIALHGYNLEKDIKYKAKLYLLEEEKAVGLTETKQFRSANLWKKPEIINIPDKFSGDNWNVYLNYSFPIEIEWRKNQSEKKNFTVIVEIYKTWIDDGYIYDSEEEERVDYRNFADKPTNDLVNYDANVLGLQDLDDKPSISSRFIVSEELMDDYLSRLELQKTNMIQYIGDIRYTKREYDPCGYSKITLKDEDDKERDSMVIFNEEDTENPIDQTAKVFTIITGDARKNISITLDKLKNKGEFCQGVLLEKGQKHTDKKNIFQLDRVMPALRMQDGNFVVVQDTTQKDDYDAVPDEERAASGSVSDAQEWIEGVDYKIDSDDKMTVMPRYLYNKTSLEGIQNYTSHGIPNEALNTLWVFNYFILNDKLAQTYFVPISTCRYPNQIAKINVYPDIEWEVSFIITTGETHTLSGGIKENLTDYQRAQGLKFSDRFKLSSEYKGFSFSTDISTKVNGDIHKFGLDKIENIIKKLADLKSFLDQFDSNNSENASAGGFTEYFSFKLVSPNIVLAFKWNFGHILEKEHNHKAVTMLSGSLKLAPLIGINFEVDLFIITDNIKVYGIGEITKLIRKSIEWVTETDIFILAYVNVELVGEFTVVYNSINGFDNKKSNRKAILSIPFGVKGGIKSNEENVIILPSGEKMEKLNAEISINSGIDIVEELGTDNKGPYKKNSYIFKGLNVRVVIVENVFSRRKISVIPKIDETFEILKENQIGPEKIEYLNNKKDEN</sequence>
<proteinExistence type="predicted"/>
<evidence type="ECO:0000313" key="1">
    <source>
        <dbReference type="EMBL" id="MCX8534120.1"/>
    </source>
</evidence>
<evidence type="ECO:0000313" key="2">
    <source>
        <dbReference type="Proteomes" id="UP001070176"/>
    </source>
</evidence>
<name>A0ABT3Y7G8_9FLAO</name>
<protein>
    <submittedName>
        <fullName evidence="1">Uncharacterized protein</fullName>
    </submittedName>
</protein>